<dbReference type="PROSITE" id="PS50011">
    <property type="entry name" value="PROTEIN_KINASE_DOM"/>
    <property type="match status" value="1"/>
</dbReference>
<dbReference type="InterPro" id="IPR017441">
    <property type="entry name" value="Protein_kinase_ATP_BS"/>
</dbReference>
<reference evidence="1" key="1">
    <citation type="submission" date="2015-06" db="UniProtKB">
        <authorList>
            <consortium name="EnsemblPlants"/>
        </authorList>
    </citation>
    <scope>IDENTIFICATION</scope>
</reference>
<dbReference type="GO" id="GO:0005524">
    <property type="term" value="F:ATP binding"/>
    <property type="evidence" value="ECO:0007669"/>
    <property type="project" value="UniProtKB-UniRule"/>
</dbReference>
<dbReference type="GO" id="GO:0004672">
    <property type="term" value="F:protein kinase activity"/>
    <property type="evidence" value="ECO:0007669"/>
    <property type="project" value="InterPro"/>
</dbReference>
<dbReference type="Pfam" id="PF00069">
    <property type="entry name" value="Pkinase"/>
    <property type="match status" value="1"/>
</dbReference>
<sequence>MNADKRIPLHDLQKITNDFSEHSRIGRGGYGDVYKGVYNGREIAVKLLHVDTLRGLDDQLFKNEVGNLLKAEHPNIPANILLDSSMEPNVADFGLSRLFTQTHTHVTEKIIGTQKYMPPEFIKDHIISPKNDVFSVGVVMIEIMTGPTGYSNSFEMGDLAQLRGQVIDNWKNKINATSKYPLEESNQMETCIDTAMRCVEPDRNSRPTIAEVLDILNKTETHIPKRQHHSEWTGAGSTSLPATLLLLGSLMAPAHAIPVRGELGLPAQQLMRGDLVPP</sequence>
<dbReference type="Gene3D" id="3.30.200.20">
    <property type="entry name" value="Phosphorylase Kinase, domain 1"/>
    <property type="match status" value="1"/>
</dbReference>
<dbReference type="PANTHER" id="PTHR45707">
    <property type="entry name" value="C2 CALCIUM/LIPID-BINDING PLANT PHOSPHORIBOSYLTRANSFERASE FAMILY PROTEIN"/>
    <property type="match status" value="1"/>
</dbReference>
<dbReference type="Gene3D" id="1.10.510.10">
    <property type="entry name" value="Transferase(Phosphotransferase) domain 1"/>
    <property type="match status" value="1"/>
</dbReference>
<dbReference type="EnsemblPlants" id="EMT02639">
    <property type="protein sequence ID" value="EMT02639"/>
    <property type="gene ID" value="F775_08855"/>
</dbReference>
<protein>
    <submittedName>
        <fullName evidence="1">Cysteine-rich receptor-like protein kinase 29</fullName>
    </submittedName>
</protein>
<dbReference type="SUPFAM" id="SSF56112">
    <property type="entry name" value="Protein kinase-like (PK-like)"/>
    <property type="match status" value="1"/>
</dbReference>
<dbReference type="PANTHER" id="PTHR45707:SF46">
    <property type="entry name" value="PROTEIN KINASE DOMAIN-CONTAINING PROTEIN"/>
    <property type="match status" value="1"/>
</dbReference>
<evidence type="ECO:0000313" key="1">
    <source>
        <dbReference type="EnsemblPlants" id="EMT02639"/>
    </source>
</evidence>
<dbReference type="AlphaFoldDB" id="R7W071"/>
<dbReference type="InterPro" id="IPR011009">
    <property type="entry name" value="Kinase-like_dom_sf"/>
</dbReference>
<dbReference type="InterPro" id="IPR000719">
    <property type="entry name" value="Prot_kinase_dom"/>
</dbReference>
<name>R7W071_AEGTA</name>
<organism evidence="1">
    <name type="scientific">Aegilops tauschii</name>
    <name type="common">Tausch's goatgrass</name>
    <name type="synonym">Aegilops squarrosa</name>
    <dbReference type="NCBI Taxonomy" id="37682"/>
    <lineage>
        <taxon>Eukaryota</taxon>
        <taxon>Viridiplantae</taxon>
        <taxon>Streptophyta</taxon>
        <taxon>Embryophyta</taxon>
        <taxon>Tracheophyta</taxon>
        <taxon>Spermatophyta</taxon>
        <taxon>Magnoliopsida</taxon>
        <taxon>Liliopsida</taxon>
        <taxon>Poales</taxon>
        <taxon>Poaceae</taxon>
        <taxon>BOP clade</taxon>
        <taxon>Pooideae</taxon>
        <taxon>Triticodae</taxon>
        <taxon>Triticeae</taxon>
        <taxon>Triticinae</taxon>
        <taxon>Aegilops</taxon>
    </lineage>
</organism>
<proteinExistence type="predicted"/>
<accession>R7W071</accession>
<dbReference type="PROSITE" id="PS00107">
    <property type="entry name" value="PROTEIN_KINASE_ATP"/>
    <property type="match status" value="1"/>
</dbReference>